<dbReference type="RefSeq" id="WP_282200437.1">
    <property type="nucleotide sequence ID" value="NZ_BOQE01000001.1"/>
</dbReference>
<evidence type="ECO:0000256" key="4">
    <source>
        <dbReference type="RuleBase" id="RU004514"/>
    </source>
</evidence>
<feature type="modified residue" description="N6-(pyridoxal phosphate)lysine" evidence="2 3">
    <location>
        <position position="35"/>
    </location>
</feature>
<evidence type="ECO:0000313" key="6">
    <source>
        <dbReference type="EMBL" id="GIM47466.1"/>
    </source>
</evidence>
<dbReference type="PANTHER" id="PTHR10146">
    <property type="entry name" value="PROLINE SYNTHETASE CO-TRANSCRIBED BACTERIAL HOMOLOG PROTEIN"/>
    <property type="match status" value="1"/>
</dbReference>
<organism evidence="6 7">
    <name type="scientific">Collibacillus ludicampi</name>
    <dbReference type="NCBI Taxonomy" id="2771369"/>
    <lineage>
        <taxon>Bacteria</taxon>
        <taxon>Bacillati</taxon>
        <taxon>Bacillota</taxon>
        <taxon>Bacilli</taxon>
        <taxon>Bacillales</taxon>
        <taxon>Alicyclobacillaceae</taxon>
        <taxon>Collibacillus</taxon>
    </lineage>
</organism>
<dbReference type="InterPro" id="IPR001608">
    <property type="entry name" value="Ala_racemase_N"/>
</dbReference>
<name>A0AAV4LI00_9BACL</name>
<dbReference type="PROSITE" id="PS01211">
    <property type="entry name" value="UPF0001"/>
    <property type="match status" value="1"/>
</dbReference>
<gene>
    <name evidence="6" type="ORF">DNHGIG_30150</name>
</gene>
<dbReference type="NCBIfam" id="TIGR00044">
    <property type="entry name" value="YggS family pyridoxal phosphate-dependent enzyme"/>
    <property type="match status" value="1"/>
</dbReference>
<evidence type="ECO:0000259" key="5">
    <source>
        <dbReference type="Pfam" id="PF01168"/>
    </source>
</evidence>
<feature type="domain" description="Alanine racemase N-terminal" evidence="5">
    <location>
        <begin position="12"/>
        <end position="225"/>
    </location>
</feature>
<dbReference type="HAMAP" id="MF_02087">
    <property type="entry name" value="PLP_homeostasis"/>
    <property type="match status" value="1"/>
</dbReference>
<proteinExistence type="inferred from homology"/>
<comment type="similarity">
    <text evidence="2 4">Belongs to the pyridoxal phosphate-binding protein YggS/PROSC family.</text>
</comment>
<dbReference type="PANTHER" id="PTHR10146:SF14">
    <property type="entry name" value="PYRIDOXAL PHOSPHATE HOMEOSTASIS PROTEIN"/>
    <property type="match status" value="1"/>
</dbReference>
<comment type="function">
    <text evidence="2">Pyridoxal 5'-phosphate (PLP)-binding protein, which is involved in PLP homeostasis.</text>
</comment>
<dbReference type="AlphaFoldDB" id="A0AAV4LI00"/>
<dbReference type="EMBL" id="BOQE01000001">
    <property type="protein sequence ID" value="GIM47466.1"/>
    <property type="molecule type" value="Genomic_DNA"/>
</dbReference>
<keyword evidence="7" id="KW-1185">Reference proteome</keyword>
<dbReference type="PIRSF" id="PIRSF004848">
    <property type="entry name" value="YBL036c_PLPDEIII"/>
    <property type="match status" value="1"/>
</dbReference>
<dbReference type="FunFam" id="3.20.20.10:FF:000018">
    <property type="entry name" value="Pyridoxal phosphate homeostasis protein"/>
    <property type="match status" value="1"/>
</dbReference>
<evidence type="ECO:0000256" key="2">
    <source>
        <dbReference type="HAMAP-Rule" id="MF_02087"/>
    </source>
</evidence>
<accession>A0AAV4LI00</accession>
<comment type="caution">
    <text evidence="6">The sequence shown here is derived from an EMBL/GenBank/DDBJ whole genome shotgun (WGS) entry which is preliminary data.</text>
</comment>
<dbReference type="InterPro" id="IPR011078">
    <property type="entry name" value="PyrdxlP_homeostasis"/>
</dbReference>
<reference evidence="6" key="1">
    <citation type="journal article" date="2023" name="Int. J. Syst. Evol. Microbiol.">
        <title>Collibacillus ludicampi gen. nov., sp. nov., a new soil bacterium of the family Alicyclobacillaceae.</title>
        <authorList>
            <person name="Jojima T."/>
            <person name="Ioku Y."/>
            <person name="Fukuta Y."/>
            <person name="Shirasaka N."/>
            <person name="Matsumura Y."/>
            <person name="Mori M."/>
        </authorList>
    </citation>
    <scope>NUCLEOTIDE SEQUENCE</scope>
    <source>
        <strain evidence="6">TP075</strain>
    </source>
</reference>
<evidence type="ECO:0000313" key="7">
    <source>
        <dbReference type="Proteomes" id="UP001057291"/>
    </source>
</evidence>
<comment type="cofactor">
    <cofactor evidence="3">
        <name>pyridoxal 5'-phosphate</name>
        <dbReference type="ChEBI" id="CHEBI:597326"/>
    </cofactor>
</comment>
<dbReference type="InterPro" id="IPR029066">
    <property type="entry name" value="PLP-binding_barrel"/>
</dbReference>
<sequence>MDYTAKINVVRQRIVHACERAGRHADEVKLVAVTKYIGVEETRALIRSGITDLAENRVQVALPKVKEIHENVCWHFIGHLQTNKVKDVLPYFQMIHSLDRFSLAKEIDQRAKKMGIETVSCLVQVNVSGEATKGGLKPDEVRPFLESLAEFSSIRVHGLMTMAPRVENPEETRPVFRRLKELRDSLQHIDFPYVEMRELSMGMSEDFEVAIEEGATMVRLGSVLVKP</sequence>
<protein>
    <recommendedName>
        <fullName evidence="2">Pyridoxal phosphate homeostasis protein</fullName>
        <shortName evidence="2">PLP homeostasis protein</shortName>
    </recommendedName>
</protein>
<keyword evidence="1 2" id="KW-0663">Pyridoxal phosphate</keyword>
<dbReference type="Proteomes" id="UP001057291">
    <property type="component" value="Unassembled WGS sequence"/>
</dbReference>
<dbReference type="SUPFAM" id="SSF51419">
    <property type="entry name" value="PLP-binding barrel"/>
    <property type="match status" value="1"/>
</dbReference>
<evidence type="ECO:0000256" key="1">
    <source>
        <dbReference type="ARBA" id="ARBA00022898"/>
    </source>
</evidence>
<dbReference type="Pfam" id="PF01168">
    <property type="entry name" value="Ala_racemase_N"/>
    <property type="match status" value="1"/>
</dbReference>
<dbReference type="Gene3D" id="3.20.20.10">
    <property type="entry name" value="Alanine racemase"/>
    <property type="match status" value="1"/>
</dbReference>
<evidence type="ECO:0000256" key="3">
    <source>
        <dbReference type="PIRSR" id="PIRSR004848-1"/>
    </source>
</evidence>
<dbReference type="CDD" id="cd00635">
    <property type="entry name" value="PLPDE_III_YBL036c_like"/>
    <property type="match status" value="1"/>
</dbReference>
<dbReference type="GO" id="GO:0030170">
    <property type="term" value="F:pyridoxal phosphate binding"/>
    <property type="evidence" value="ECO:0007669"/>
    <property type="project" value="UniProtKB-UniRule"/>
</dbReference>